<dbReference type="Proteomes" id="UP000681720">
    <property type="component" value="Unassembled WGS sequence"/>
</dbReference>
<dbReference type="EMBL" id="CAJOBH010003250">
    <property type="protein sequence ID" value="CAF3944303.1"/>
    <property type="molecule type" value="Genomic_DNA"/>
</dbReference>
<evidence type="ECO:0000313" key="6">
    <source>
        <dbReference type="EMBL" id="CAF4026969.1"/>
    </source>
</evidence>
<comment type="caution">
    <text evidence="3">The sequence shown here is derived from an EMBL/GenBank/DDBJ whole genome shotgun (WGS) entry which is preliminary data.</text>
</comment>
<dbReference type="Proteomes" id="UP000663866">
    <property type="component" value="Unassembled WGS sequence"/>
</dbReference>
<name>A0A816WSE3_9BILA</name>
<evidence type="ECO:0000313" key="5">
    <source>
        <dbReference type="EMBL" id="CAF3944303.1"/>
    </source>
</evidence>
<dbReference type="EMBL" id="CAJOBF010002331">
    <property type="protein sequence ID" value="CAF4026969.1"/>
    <property type="molecule type" value="Genomic_DNA"/>
</dbReference>
<dbReference type="EMBL" id="CAJNRF010012128">
    <property type="protein sequence ID" value="CAF2137846.1"/>
    <property type="molecule type" value="Genomic_DNA"/>
</dbReference>
<dbReference type="EMBL" id="CAJNRE010021017">
    <property type="protein sequence ID" value="CAF2248575.1"/>
    <property type="molecule type" value="Genomic_DNA"/>
</dbReference>
<evidence type="ECO:0000313" key="11">
    <source>
        <dbReference type="Proteomes" id="UP000663866"/>
    </source>
</evidence>
<dbReference type="Proteomes" id="UP000663824">
    <property type="component" value="Unassembled WGS sequence"/>
</dbReference>
<evidence type="ECO:0000313" key="2">
    <source>
        <dbReference type="EMBL" id="CAF2070169.1"/>
    </source>
</evidence>
<sequence>MKSIMQDTFLIGHARRMRKCRQRQRQIDSEAYKNRVRKQKIDYRLRTRFNVLSENQTIQKQESLIITRNETRERVRRFGIINRITEKNCD</sequence>
<protein>
    <submittedName>
        <fullName evidence="3">Uncharacterized protein</fullName>
    </submittedName>
</protein>
<evidence type="ECO:0000313" key="8">
    <source>
        <dbReference type="EMBL" id="CAF4393137.1"/>
    </source>
</evidence>
<organism evidence="3 10">
    <name type="scientific">Rotaria magnacalcarata</name>
    <dbReference type="NCBI Taxonomy" id="392030"/>
    <lineage>
        <taxon>Eukaryota</taxon>
        <taxon>Metazoa</taxon>
        <taxon>Spiralia</taxon>
        <taxon>Gnathifera</taxon>
        <taxon>Rotifera</taxon>
        <taxon>Eurotatoria</taxon>
        <taxon>Bdelloidea</taxon>
        <taxon>Philodinida</taxon>
        <taxon>Philodinidae</taxon>
        <taxon>Rotaria</taxon>
    </lineage>
</organism>
<dbReference type="Proteomes" id="UP000681967">
    <property type="component" value="Unassembled WGS sequence"/>
</dbReference>
<dbReference type="Proteomes" id="UP000663855">
    <property type="component" value="Unassembled WGS sequence"/>
</dbReference>
<gene>
    <name evidence="5" type="ORF">BYL167_LOCUS10682</name>
    <name evidence="1" type="ORF">CJN711_LOCUS12065</name>
    <name evidence="7" type="ORF">GIL414_LOCUS27412</name>
    <name evidence="4" type="ORF">MBJ925_LOCUS37743</name>
    <name evidence="8" type="ORF">OVN521_LOCUS34418</name>
    <name evidence="9" type="ORF">SMN809_LOCUS31249</name>
    <name evidence="6" type="ORF">UXM345_LOCUS17736</name>
    <name evidence="3" type="ORF">WKI299_LOCUS27710</name>
    <name evidence="2" type="ORF">XDN619_LOCUS12388</name>
</gene>
<dbReference type="EMBL" id="CAJNRG010004868">
    <property type="protein sequence ID" value="CAF2070169.1"/>
    <property type="molecule type" value="Genomic_DNA"/>
</dbReference>
<evidence type="ECO:0000313" key="4">
    <source>
        <dbReference type="EMBL" id="CAF2248575.1"/>
    </source>
</evidence>
<evidence type="ECO:0000313" key="7">
    <source>
        <dbReference type="EMBL" id="CAF4337634.1"/>
    </source>
</evidence>
<dbReference type="Proteomes" id="UP000676336">
    <property type="component" value="Unassembled WGS sequence"/>
</dbReference>
<evidence type="ECO:0000313" key="9">
    <source>
        <dbReference type="EMBL" id="CAF4418832.1"/>
    </source>
</evidence>
<evidence type="ECO:0000313" key="10">
    <source>
        <dbReference type="Proteomes" id="UP000663856"/>
    </source>
</evidence>
<dbReference type="EMBL" id="CAJOBI010061832">
    <property type="protein sequence ID" value="CAF4418832.1"/>
    <property type="molecule type" value="Genomic_DNA"/>
</dbReference>
<evidence type="ECO:0000313" key="1">
    <source>
        <dbReference type="EMBL" id="CAF1201928.1"/>
    </source>
</evidence>
<dbReference type="EMBL" id="CAJOBJ010043385">
    <property type="protein sequence ID" value="CAF4337634.1"/>
    <property type="molecule type" value="Genomic_DNA"/>
</dbReference>
<evidence type="ECO:0000313" key="3">
    <source>
        <dbReference type="EMBL" id="CAF2137846.1"/>
    </source>
</evidence>
<accession>A0A816WSE3</accession>
<dbReference type="Proteomes" id="UP000663887">
    <property type="component" value="Unassembled WGS sequence"/>
</dbReference>
<proteinExistence type="predicted"/>
<reference evidence="3" key="1">
    <citation type="submission" date="2021-02" db="EMBL/GenBank/DDBJ databases">
        <authorList>
            <person name="Nowell W R."/>
        </authorList>
    </citation>
    <scope>NUCLEOTIDE SEQUENCE</scope>
</reference>
<dbReference type="EMBL" id="CAJNOV010005213">
    <property type="protein sequence ID" value="CAF1201928.1"/>
    <property type="molecule type" value="Genomic_DNA"/>
</dbReference>
<dbReference type="EMBL" id="CAJOBG010040009">
    <property type="protein sequence ID" value="CAF4393137.1"/>
    <property type="molecule type" value="Genomic_DNA"/>
</dbReference>
<dbReference type="Proteomes" id="UP000663856">
    <property type="component" value="Unassembled WGS sequence"/>
</dbReference>
<dbReference type="AlphaFoldDB" id="A0A816WSE3"/>
<dbReference type="Proteomes" id="UP000663842">
    <property type="component" value="Unassembled WGS sequence"/>
</dbReference>
<keyword evidence="11" id="KW-1185">Reference proteome</keyword>